<feature type="region of interest" description="Disordered" evidence="1">
    <location>
        <begin position="264"/>
        <end position="284"/>
    </location>
</feature>
<proteinExistence type="predicted"/>
<protein>
    <submittedName>
        <fullName evidence="2">TCF3 fusion partner like protein</fullName>
    </submittedName>
</protein>
<gene>
    <name evidence="2" type="ORF">MDA_GLEAN10016422</name>
</gene>
<dbReference type="PANTHER" id="PTHR35084:SF1">
    <property type="entry name" value="TCF3 FUSION PARTNER"/>
    <property type="match status" value="1"/>
</dbReference>
<dbReference type="AlphaFoldDB" id="L5M776"/>
<dbReference type="InterPro" id="IPR033555">
    <property type="entry name" value="TFPT"/>
</dbReference>
<name>L5M776_MYODS</name>
<dbReference type="GO" id="GO:0031011">
    <property type="term" value="C:Ino80 complex"/>
    <property type="evidence" value="ECO:0007669"/>
    <property type="project" value="TreeGrafter"/>
</dbReference>
<dbReference type="EMBL" id="KB103224">
    <property type="protein sequence ID" value="ELK34464.1"/>
    <property type="molecule type" value="Genomic_DNA"/>
</dbReference>
<feature type="compositionally biased region" description="Basic and acidic residues" evidence="1">
    <location>
        <begin position="233"/>
        <end position="244"/>
    </location>
</feature>
<dbReference type="PANTHER" id="PTHR35084">
    <property type="entry name" value="TCF3 FUSION PARTNER"/>
    <property type="match status" value="1"/>
</dbReference>
<keyword evidence="3" id="KW-1185">Reference proteome</keyword>
<dbReference type="Proteomes" id="UP000010556">
    <property type="component" value="Unassembled WGS sequence"/>
</dbReference>
<dbReference type="GO" id="GO:0097190">
    <property type="term" value="P:apoptotic signaling pathway"/>
    <property type="evidence" value="ECO:0007669"/>
    <property type="project" value="TreeGrafter"/>
</dbReference>
<feature type="region of interest" description="Disordered" evidence="1">
    <location>
        <begin position="150"/>
        <end position="171"/>
    </location>
</feature>
<feature type="region of interest" description="Disordered" evidence="1">
    <location>
        <begin position="1"/>
        <end position="63"/>
    </location>
</feature>
<feature type="region of interest" description="Disordered" evidence="1">
    <location>
        <begin position="216"/>
        <end position="244"/>
    </location>
</feature>
<sequence length="284" mass="31199">MSASSLPRWLLKSPITSDGRTPRGRARRQAASLPGDTIWSRGNAARPQKETQGPGLCSRGGMRSGAWAVAHPQPLKETQGSPKWRVSVVKLRGVGTGIKMEVTQMPGQQPYTSEEFSAPPCLELGLPPLFSRHILESELETEVEFVSGGLGSSNLQEQDEEEEVAQGQQPRYQGELNHRKYQMLGQRCREMEQTKVEEDFGVKVVEALDSSWVSQGPDKLLPYPSGRGPQRVPDCEREQAPVQTKVEEDFGVKVVEALDSSWVSQGPDKLLPYPSGRGPQGAPD</sequence>
<evidence type="ECO:0000313" key="3">
    <source>
        <dbReference type="Proteomes" id="UP000010556"/>
    </source>
</evidence>
<reference evidence="3" key="1">
    <citation type="journal article" date="2013" name="Science">
        <title>Comparative analysis of bat genomes provides insight into the evolution of flight and immunity.</title>
        <authorList>
            <person name="Zhang G."/>
            <person name="Cowled C."/>
            <person name="Shi Z."/>
            <person name="Huang Z."/>
            <person name="Bishop-Lilly K.A."/>
            <person name="Fang X."/>
            <person name="Wynne J.W."/>
            <person name="Xiong Z."/>
            <person name="Baker M.L."/>
            <person name="Zhao W."/>
            <person name="Tachedjian M."/>
            <person name="Zhu Y."/>
            <person name="Zhou P."/>
            <person name="Jiang X."/>
            <person name="Ng J."/>
            <person name="Yang L."/>
            <person name="Wu L."/>
            <person name="Xiao J."/>
            <person name="Feng Y."/>
            <person name="Chen Y."/>
            <person name="Sun X."/>
            <person name="Zhang Y."/>
            <person name="Marsh G.A."/>
            <person name="Crameri G."/>
            <person name="Broder C.C."/>
            <person name="Frey K.G."/>
            <person name="Wang L.F."/>
            <person name="Wang J."/>
        </authorList>
    </citation>
    <scope>NUCLEOTIDE SEQUENCE [LARGE SCALE GENOMIC DNA]</scope>
</reference>
<evidence type="ECO:0000256" key="1">
    <source>
        <dbReference type="SAM" id="MobiDB-lite"/>
    </source>
</evidence>
<organism evidence="2 3">
    <name type="scientific">Myotis davidii</name>
    <name type="common">David's myotis</name>
    <dbReference type="NCBI Taxonomy" id="225400"/>
    <lineage>
        <taxon>Eukaryota</taxon>
        <taxon>Metazoa</taxon>
        <taxon>Chordata</taxon>
        <taxon>Craniata</taxon>
        <taxon>Vertebrata</taxon>
        <taxon>Euteleostomi</taxon>
        <taxon>Mammalia</taxon>
        <taxon>Eutheria</taxon>
        <taxon>Laurasiatheria</taxon>
        <taxon>Chiroptera</taxon>
        <taxon>Yangochiroptera</taxon>
        <taxon>Vespertilionidae</taxon>
        <taxon>Myotis</taxon>
    </lineage>
</organism>
<dbReference type="GO" id="GO:0003677">
    <property type="term" value="F:DNA binding"/>
    <property type="evidence" value="ECO:0007669"/>
    <property type="project" value="TreeGrafter"/>
</dbReference>
<accession>L5M776</accession>
<evidence type="ECO:0000313" key="2">
    <source>
        <dbReference type="EMBL" id="ELK34464.1"/>
    </source>
</evidence>
<dbReference type="GO" id="GO:0043065">
    <property type="term" value="P:positive regulation of apoptotic process"/>
    <property type="evidence" value="ECO:0007669"/>
    <property type="project" value="TreeGrafter"/>
</dbReference>